<dbReference type="Pfam" id="PF00385">
    <property type="entry name" value="Chromo"/>
    <property type="match status" value="1"/>
</dbReference>
<feature type="domain" description="Chromo" evidence="1">
    <location>
        <begin position="164"/>
        <end position="218"/>
    </location>
</feature>
<gene>
    <name evidence="2" type="ORF">BDA99DRAFT_449286</name>
</gene>
<dbReference type="InterPro" id="IPR000953">
    <property type="entry name" value="Chromo/chromo_shadow_dom"/>
</dbReference>
<name>A0AAD5JWJ4_9FUNG</name>
<dbReference type="InterPro" id="IPR016197">
    <property type="entry name" value="Chromo-like_dom_sf"/>
</dbReference>
<proteinExistence type="predicted"/>
<dbReference type="SUPFAM" id="SSF54160">
    <property type="entry name" value="Chromo domain-like"/>
    <property type="match status" value="1"/>
</dbReference>
<dbReference type="PROSITE" id="PS50013">
    <property type="entry name" value="CHROMO_2"/>
    <property type="match status" value="1"/>
</dbReference>
<dbReference type="EMBL" id="JAIXMP010000085">
    <property type="protein sequence ID" value="KAI9243198.1"/>
    <property type="molecule type" value="Genomic_DNA"/>
</dbReference>
<comment type="caution">
    <text evidence="2">The sequence shown here is derived from an EMBL/GenBank/DDBJ whole genome shotgun (WGS) entry which is preliminary data.</text>
</comment>
<accession>A0AAD5JWJ4</accession>
<evidence type="ECO:0000259" key="1">
    <source>
        <dbReference type="PROSITE" id="PS50013"/>
    </source>
</evidence>
<dbReference type="SMART" id="SM00298">
    <property type="entry name" value="CHROMO"/>
    <property type="match status" value="1"/>
</dbReference>
<protein>
    <recommendedName>
        <fullName evidence="1">Chromo domain-containing protein</fullName>
    </recommendedName>
</protein>
<evidence type="ECO:0000313" key="3">
    <source>
        <dbReference type="Proteomes" id="UP001209540"/>
    </source>
</evidence>
<dbReference type="AlphaFoldDB" id="A0AAD5JWJ4"/>
<evidence type="ECO:0000313" key="2">
    <source>
        <dbReference type="EMBL" id="KAI9243198.1"/>
    </source>
</evidence>
<keyword evidence="3" id="KW-1185">Reference proteome</keyword>
<organism evidence="2 3">
    <name type="scientific">Phascolomyces articulosus</name>
    <dbReference type="NCBI Taxonomy" id="60185"/>
    <lineage>
        <taxon>Eukaryota</taxon>
        <taxon>Fungi</taxon>
        <taxon>Fungi incertae sedis</taxon>
        <taxon>Mucoromycota</taxon>
        <taxon>Mucoromycotina</taxon>
        <taxon>Mucoromycetes</taxon>
        <taxon>Mucorales</taxon>
        <taxon>Lichtheimiaceae</taxon>
        <taxon>Phascolomyces</taxon>
    </lineage>
</organism>
<dbReference type="Gene3D" id="2.40.50.40">
    <property type="match status" value="1"/>
</dbReference>
<sequence length="218" mass="26052">MDNNDVMAMDGGYTLFINKFIELSKLKSKEFENNNFVFPIRKDNKIKLTEPEKHFNNVFGSFRSKIENQFAELACLLKNITKFVELFNIPILPHNKLWETENFEFPSEKNIIDININIINEYSDSSNNSNDNKNLDSSEDDVLKFNEKKRKRKNKSKSKNIKIYEVEKVIDHKIENNKYFFLVKWKYYNDDNNSYIPYDNFNQKDIINNYLIKNNITI</sequence>
<reference evidence="2" key="1">
    <citation type="journal article" date="2022" name="IScience">
        <title>Evolution of zygomycete secretomes and the origins of terrestrial fungal ecologies.</title>
        <authorList>
            <person name="Chang Y."/>
            <person name="Wang Y."/>
            <person name="Mondo S."/>
            <person name="Ahrendt S."/>
            <person name="Andreopoulos W."/>
            <person name="Barry K."/>
            <person name="Beard J."/>
            <person name="Benny G.L."/>
            <person name="Blankenship S."/>
            <person name="Bonito G."/>
            <person name="Cuomo C."/>
            <person name="Desiro A."/>
            <person name="Gervers K.A."/>
            <person name="Hundley H."/>
            <person name="Kuo A."/>
            <person name="LaButti K."/>
            <person name="Lang B.F."/>
            <person name="Lipzen A."/>
            <person name="O'Donnell K."/>
            <person name="Pangilinan J."/>
            <person name="Reynolds N."/>
            <person name="Sandor L."/>
            <person name="Smith M.E."/>
            <person name="Tsang A."/>
            <person name="Grigoriev I.V."/>
            <person name="Stajich J.E."/>
            <person name="Spatafora J.W."/>
        </authorList>
    </citation>
    <scope>NUCLEOTIDE SEQUENCE</scope>
    <source>
        <strain evidence="2">RSA 2281</strain>
    </source>
</reference>
<dbReference type="InterPro" id="IPR023780">
    <property type="entry name" value="Chromo_domain"/>
</dbReference>
<dbReference type="Proteomes" id="UP001209540">
    <property type="component" value="Unassembled WGS sequence"/>
</dbReference>
<reference evidence="2" key="2">
    <citation type="submission" date="2023-02" db="EMBL/GenBank/DDBJ databases">
        <authorList>
            <consortium name="DOE Joint Genome Institute"/>
            <person name="Mondo S.J."/>
            <person name="Chang Y."/>
            <person name="Wang Y."/>
            <person name="Ahrendt S."/>
            <person name="Andreopoulos W."/>
            <person name="Barry K."/>
            <person name="Beard J."/>
            <person name="Benny G.L."/>
            <person name="Blankenship S."/>
            <person name="Bonito G."/>
            <person name="Cuomo C."/>
            <person name="Desiro A."/>
            <person name="Gervers K.A."/>
            <person name="Hundley H."/>
            <person name="Kuo A."/>
            <person name="LaButti K."/>
            <person name="Lang B.F."/>
            <person name="Lipzen A."/>
            <person name="O'Donnell K."/>
            <person name="Pangilinan J."/>
            <person name="Reynolds N."/>
            <person name="Sandor L."/>
            <person name="Smith M.W."/>
            <person name="Tsang A."/>
            <person name="Grigoriev I.V."/>
            <person name="Stajich J.E."/>
            <person name="Spatafora J.W."/>
        </authorList>
    </citation>
    <scope>NUCLEOTIDE SEQUENCE</scope>
    <source>
        <strain evidence="2">RSA 2281</strain>
    </source>
</reference>